<organism evidence="2 3">
    <name type="scientific">Deinococcus ficus</name>
    <dbReference type="NCBI Taxonomy" id="317577"/>
    <lineage>
        <taxon>Bacteria</taxon>
        <taxon>Thermotogati</taxon>
        <taxon>Deinococcota</taxon>
        <taxon>Deinococci</taxon>
        <taxon>Deinococcales</taxon>
        <taxon>Deinococcaceae</taxon>
        <taxon>Deinococcus</taxon>
    </lineage>
</organism>
<sequence>MTALPPPADRAVREHLRALLTTAQAHQTLEDVLRDFPLARVTERVHGLPYSAWEVLWHLRFTQRDILNFVRDDTYQEVPWPDAYWPAPGTAADWAAQVQAYRDDLAALLNLLDDPATDLLAPVPNGSGQTWLREFLLVADHTAYHAGQLLLLRRLLA</sequence>
<keyword evidence="3" id="KW-1185">Reference proteome</keyword>
<dbReference type="Gene3D" id="1.20.120.450">
    <property type="entry name" value="dinb family like domain"/>
    <property type="match status" value="1"/>
</dbReference>
<dbReference type="InterPro" id="IPR034660">
    <property type="entry name" value="DinB/YfiT-like"/>
</dbReference>
<feature type="domain" description="DinB-like" evidence="1">
    <location>
        <begin position="23"/>
        <end position="149"/>
    </location>
</feature>
<gene>
    <name evidence="2" type="ORF">DFI_04185</name>
</gene>
<evidence type="ECO:0000313" key="2">
    <source>
        <dbReference type="EMBL" id="ASN80314.1"/>
    </source>
</evidence>
<dbReference type="EMBL" id="CP021081">
    <property type="protein sequence ID" value="ASN80314.1"/>
    <property type="molecule type" value="Genomic_DNA"/>
</dbReference>
<dbReference type="STRING" id="317577.GCA_000419625_00301"/>
<evidence type="ECO:0000259" key="1">
    <source>
        <dbReference type="Pfam" id="PF12867"/>
    </source>
</evidence>
<dbReference type="SUPFAM" id="SSF109854">
    <property type="entry name" value="DinB/YfiT-like putative metalloenzymes"/>
    <property type="match status" value="1"/>
</dbReference>
<protein>
    <recommendedName>
        <fullName evidence="1">DinB-like domain-containing protein</fullName>
    </recommendedName>
</protein>
<dbReference type="AlphaFoldDB" id="A0A221SUK0"/>
<proteinExistence type="predicted"/>
<name>A0A221SUK0_9DEIO</name>
<evidence type="ECO:0000313" key="3">
    <source>
        <dbReference type="Proteomes" id="UP000259030"/>
    </source>
</evidence>
<dbReference type="KEGG" id="dfc:DFI_04185"/>
<dbReference type="Proteomes" id="UP000259030">
    <property type="component" value="Chromosome"/>
</dbReference>
<reference evidence="2 3" key="1">
    <citation type="submission" date="2017-05" db="EMBL/GenBank/DDBJ databases">
        <title>The complete genome sequence of Deinococcus ficus isolated from the rhizosphere of the Ficus religiosa L. in Taiwan.</title>
        <authorList>
            <person name="Wu K.-M."/>
            <person name="Liao T.-L."/>
            <person name="Liu Y.-M."/>
            <person name="Young C.-C."/>
            <person name="Tsai S.-F."/>
        </authorList>
    </citation>
    <scope>NUCLEOTIDE SEQUENCE [LARGE SCALE GENOMIC DNA]</scope>
    <source>
        <strain evidence="2 3">CC-FR2-10</strain>
    </source>
</reference>
<accession>A0A221SUK0</accession>
<dbReference type="InterPro" id="IPR024775">
    <property type="entry name" value="DinB-like"/>
</dbReference>
<dbReference type="Pfam" id="PF12867">
    <property type="entry name" value="DinB_2"/>
    <property type="match status" value="1"/>
</dbReference>
<dbReference type="RefSeq" id="WP_027462058.1">
    <property type="nucleotide sequence ID" value="NZ_BNAK01000006.1"/>
</dbReference>